<protein>
    <submittedName>
        <fullName evidence="1">Uncharacterized protein</fullName>
    </submittedName>
</protein>
<dbReference type="OrthoDB" id="9897973at2"/>
<accession>A0A1H3X259</accession>
<evidence type="ECO:0000313" key="2">
    <source>
        <dbReference type="Proteomes" id="UP000199656"/>
    </source>
</evidence>
<dbReference type="AlphaFoldDB" id="A0A1H3X259"/>
<sequence length="73" mass="8715">MINEVKSRLKHEIPLTEFLPEMKIPLNYHYFDAFDANSIDDDDLVEWRELDTDFARAEVILASQFYKQISKLH</sequence>
<reference evidence="2" key="1">
    <citation type="submission" date="2016-10" db="EMBL/GenBank/DDBJ databases">
        <authorList>
            <person name="Varghese N."/>
            <person name="Submissions S."/>
        </authorList>
    </citation>
    <scope>NUCLEOTIDE SEQUENCE [LARGE SCALE GENOMIC DNA]</scope>
    <source>
        <strain evidence="2">DSM 23920</strain>
    </source>
</reference>
<name>A0A1H3X259_9BACT</name>
<gene>
    <name evidence="1" type="ORF">SAMN05660909_00226</name>
</gene>
<proteinExistence type="predicted"/>
<keyword evidence="2" id="KW-1185">Reference proteome</keyword>
<dbReference type="Proteomes" id="UP000199656">
    <property type="component" value="Unassembled WGS sequence"/>
</dbReference>
<evidence type="ECO:0000313" key="1">
    <source>
        <dbReference type="EMBL" id="SDZ93489.1"/>
    </source>
</evidence>
<dbReference type="RefSeq" id="WP_089757762.1">
    <property type="nucleotide sequence ID" value="NZ_BKAT01000015.1"/>
</dbReference>
<dbReference type="STRING" id="408074.SAMN05660909_00226"/>
<organism evidence="1 2">
    <name type="scientific">Chitinophaga terrae</name>
    <name type="common">ex Kim and Jung 2007</name>
    <dbReference type="NCBI Taxonomy" id="408074"/>
    <lineage>
        <taxon>Bacteria</taxon>
        <taxon>Pseudomonadati</taxon>
        <taxon>Bacteroidota</taxon>
        <taxon>Chitinophagia</taxon>
        <taxon>Chitinophagales</taxon>
        <taxon>Chitinophagaceae</taxon>
        <taxon>Chitinophaga</taxon>
    </lineage>
</organism>
<dbReference type="EMBL" id="FNRL01000001">
    <property type="protein sequence ID" value="SDZ93489.1"/>
    <property type="molecule type" value="Genomic_DNA"/>
</dbReference>